<protein>
    <submittedName>
        <fullName evidence="5">GntR family transcriptional regulator</fullName>
    </submittedName>
</protein>
<comment type="caution">
    <text evidence="5">The sequence shown here is derived from an EMBL/GenBank/DDBJ whole genome shotgun (WGS) entry which is preliminary data.</text>
</comment>
<dbReference type="PANTHER" id="PTHR43537">
    <property type="entry name" value="TRANSCRIPTIONAL REGULATOR, GNTR FAMILY"/>
    <property type="match status" value="1"/>
</dbReference>
<keyword evidence="1" id="KW-0805">Transcription regulation</keyword>
<dbReference type="Pfam" id="PF00392">
    <property type="entry name" value="GntR"/>
    <property type="match status" value="1"/>
</dbReference>
<evidence type="ECO:0000313" key="5">
    <source>
        <dbReference type="EMBL" id="TYL92341.1"/>
    </source>
</evidence>
<dbReference type="AlphaFoldDB" id="A0A5D3KG19"/>
<dbReference type="InterPro" id="IPR000524">
    <property type="entry name" value="Tscrpt_reg_HTH_GntR"/>
</dbReference>
<dbReference type="Proteomes" id="UP000324758">
    <property type="component" value="Unassembled WGS sequence"/>
</dbReference>
<dbReference type="GO" id="GO:0003677">
    <property type="term" value="F:DNA binding"/>
    <property type="evidence" value="ECO:0007669"/>
    <property type="project" value="UniProtKB-KW"/>
</dbReference>
<proteinExistence type="predicted"/>
<evidence type="ECO:0000259" key="4">
    <source>
        <dbReference type="PROSITE" id="PS50949"/>
    </source>
</evidence>
<feature type="domain" description="HTH gntR-type" evidence="4">
    <location>
        <begin position="79"/>
        <end position="146"/>
    </location>
</feature>
<dbReference type="InterPro" id="IPR036388">
    <property type="entry name" value="WH-like_DNA-bd_sf"/>
</dbReference>
<dbReference type="Pfam" id="PF07729">
    <property type="entry name" value="FCD"/>
    <property type="match status" value="1"/>
</dbReference>
<dbReference type="InterPro" id="IPR011711">
    <property type="entry name" value="GntR_C"/>
</dbReference>
<dbReference type="Gene3D" id="1.10.10.10">
    <property type="entry name" value="Winged helix-like DNA-binding domain superfamily/Winged helix DNA-binding domain"/>
    <property type="match status" value="1"/>
</dbReference>
<evidence type="ECO:0000256" key="1">
    <source>
        <dbReference type="ARBA" id="ARBA00023015"/>
    </source>
</evidence>
<keyword evidence="2" id="KW-0238">DNA-binding</keyword>
<evidence type="ECO:0000256" key="2">
    <source>
        <dbReference type="ARBA" id="ARBA00023125"/>
    </source>
</evidence>
<dbReference type="PANTHER" id="PTHR43537:SF49">
    <property type="entry name" value="TRANSCRIPTIONAL REGULATORY PROTEIN"/>
    <property type="match status" value="1"/>
</dbReference>
<organism evidence="5 6">
    <name type="scientific">Bradyrhizobium rifense</name>
    <dbReference type="NCBI Taxonomy" id="515499"/>
    <lineage>
        <taxon>Bacteria</taxon>
        <taxon>Pseudomonadati</taxon>
        <taxon>Pseudomonadota</taxon>
        <taxon>Alphaproteobacteria</taxon>
        <taxon>Hyphomicrobiales</taxon>
        <taxon>Nitrobacteraceae</taxon>
        <taxon>Bradyrhizobium</taxon>
    </lineage>
</organism>
<dbReference type="SUPFAM" id="SSF48008">
    <property type="entry name" value="GntR ligand-binding domain-like"/>
    <property type="match status" value="1"/>
</dbReference>
<dbReference type="SMART" id="SM00345">
    <property type="entry name" value="HTH_GNTR"/>
    <property type="match status" value="1"/>
</dbReference>
<keyword evidence="6" id="KW-1185">Reference proteome</keyword>
<sequence>MSAGSNRLCCCGLFKRIHALVSETRNVGSPDRSSAFSGSIGCFIVLKKNICQDGNVWAYCKGRFHGEMVVDSALLTKKPYRTEEIAQWIRHEIESGAFPPGSRLEERPLSERFGVSKTPVREALIQLSSIGLVELRQRRGAIVTLLSVEQVISMFEVMTELESMAARLAASRISPDLREELAEIHRRSAAFIPTQDFEKYDAINREFHELIYRCSCNDYLETSIKDVRGRLRVYRRYPFQKPGRIRRSFADHAQILEAILRGDEETAGSAMRDHISVGGRVFADLIAEMGRRS</sequence>
<dbReference type="GO" id="GO:0003700">
    <property type="term" value="F:DNA-binding transcription factor activity"/>
    <property type="evidence" value="ECO:0007669"/>
    <property type="project" value="InterPro"/>
</dbReference>
<dbReference type="SMART" id="SM00895">
    <property type="entry name" value="FCD"/>
    <property type="match status" value="1"/>
</dbReference>
<dbReference type="EMBL" id="VSSS01000038">
    <property type="protein sequence ID" value="TYL92341.1"/>
    <property type="molecule type" value="Genomic_DNA"/>
</dbReference>
<dbReference type="InterPro" id="IPR036390">
    <property type="entry name" value="WH_DNA-bd_sf"/>
</dbReference>
<dbReference type="Gene3D" id="1.20.120.530">
    <property type="entry name" value="GntR ligand-binding domain-like"/>
    <property type="match status" value="1"/>
</dbReference>
<accession>A0A5D3KG19</accession>
<dbReference type="InterPro" id="IPR008920">
    <property type="entry name" value="TF_FadR/GntR_C"/>
</dbReference>
<keyword evidence="3" id="KW-0804">Transcription</keyword>
<gene>
    <name evidence="5" type="ORF">FXB40_24830</name>
</gene>
<evidence type="ECO:0000256" key="3">
    <source>
        <dbReference type="ARBA" id="ARBA00023163"/>
    </source>
</evidence>
<dbReference type="OrthoDB" id="9789310at2"/>
<evidence type="ECO:0000313" key="6">
    <source>
        <dbReference type="Proteomes" id="UP000324758"/>
    </source>
</evidence>
<reference evidence="5 6" key="1">
    <citation type="submission" date="2019-08" db="EMBL/GenBank/DDBJ databases">
        <title>Bradyrhizobium hipponensis sp. nov., a rhizobium isolated from a Lupinus angustifolius root nodule in Tunisia.</title>
        <authorList>
            <person name="Off K."/>
            <person name="Rejili M."/>
            <person name="Mars M."/>
            <person name="Brachmann A."/>
            <person name="Marin M."/>
        </authorList>
    </citation>
    <scope>NUCLEOTIDE SEQUENCE [LARGE SCALE GENOMIC DNA]</scope>
    <source>
        <strain evidence="5 6">CTAW71</strain>
    </source>
</reference>
<name>A0A5D3KG19_9BRAD</name>
<dbReference type="SUPFAM" id="SSF46785">
    <property type="entry name" value="Winged helix' DNA-binding domain"/>
    <property type="match status" value="1"/>
</dbReference>
<dbReference type="CDD" id="cd07377">
    <property type="entry name" value="WHTH_GntR"/>
    <property type="match status" value="1"/>
</dbReference>
<dbReference type="PROSITE" id="PS50949">
    <property type="entry name" value="HTH_GNTR"/>
    <property type="match status" value="1"/>
</dbReference>